<dbReference type="GO" id="GO:0030170">
    <property type="term" value="F:pyridoxal phosphate binding"/>
    <property type="evidence" value="ECO:0007669"/>
    <property type="project" value="TreeGrafter"/>
</dbReference>
<evidence type="ECO:0000256" key="2">
    <source>
        <dbReference type="ARBA" id="ARBA00037999"/>
    </source>
</evidence>
<dbReference type="PANTHER" id="PTHR30244:SF36">
    <property type="entry name" value="3-OXO-GLUCOSE-6-PHOSPHATE:GLUTAMATE AMINOTRANSFERASE"/>
    <property type="match status" value="1"/>
</dbReference>
<dbReference type="InterPro" id="IPR015422">
    <property type="entry name" value="PyrdxlP-dep_Trfase_small"/>
</dbReference>
<organism evidence="6 7">
    <name type="scientific">Limnobaculum parvum</name>
    <dbReference type="NCBI Taxonomy" id="2172103"/>
    <lineage>
        <taxon>Bacteria</taxon>
        <taxon>Pseudomonadati</taxon>
        <taxon>Pseudomonadota</taxon>
        <taxon>Gammaproteobacteria</taxon>
        <taxon>Enterobacterales</taxon>
        <taxon>Budviciaceae</taxon>
        <taxon>Limnobaculum</taxon>
    </lineage>
</organism>
<dbReference type="Proteomes" id="UP000244908">
    <property type="component" value="Chromosome"/>
</dbReference>
<dbReference type="GO" id="GO:0008483">
    <property type="term" value="F:transaminase activity"/>
    <property type="evidence" value="ECO:0007669"/>
    <property type="project" value="UniProtKB-KW"/>
</dbReference>
<dbReference type="Gene3D" id="3.40.640.10">
    <property type="entry name" value="Type I PLP-dependent aspartate aminotransferase-like (Major domain)"/>
    <property type="match status" value="1"/>
</dbReference>
<dbReference type="KEGG" id="lpv:HYN51_14560"/>
<dbReference type="EMBL" id="CP029185">
    <property type="protein sequence ID" value="AWH89663.1"/>
    <property type="molecule type" value="Genomic_DNA"/>
</dbReference>
<comment type="similarity">
    <text evidence="2 5">Belongs to the DegT/DnrJ/EryC1 family.</text>
</comment>
<evidence type="ECO:0000313" key="7">
    <source>
        <dbReference type="Proteomes" id="UP000244908"/>
    </source>
</evidence>
<dbReference type="PIRSF" id="PIRSF000390">
    <property type="entry name" value="PLP_StrS"/>
    <property type="match status" value="1"/>
</dbReference>
<dbReference type="Gene3D" id="3.90.1150.10">
    <property type="entry name" value="Aspartate Aminotransferase, domain 1"/>
    <property type="match status" value="1"/>
</dbReference>
<dbReference type="InterPro" id="IPR015424">
    <property type="entry name" value="PyrdxlP-dep_Trfase"/>
</dbReference>
<keyword evidence="1 4" id="KW-0663">Pyridoxal phosphate</keyword>
<dbReference type="PANTHER" id="PTHR30244">
    <property type="entry name" value="TRANSAMINASE"/>
    <property type="match status" value="1"/>
</dbReference>
<dbReference type="AlphaFoldDB" id="A0A2Y9U0W7"/>
<dbReference type="SUPFAM" id="SSF53383">
    <property type="entry name" value="PLP-dependent transferases"/>
    <property type="match status" value="1"/>
</dbReference>
<keyword evidence="7" id="KW-1185">Reference proteome</keyword>
<accession>A0A2Y9U0W7</accession>
<gene>
    <name evidence="6" type="ORF">HYN51_14560</name>
</gene>
<sequence length="368" mass="41465">MNNIIFLDLKKINSQYEYELKEACSRVIDSGWYIMGKELTEFEAEFASYCNTKHCIGVANGLDALILVLRAWKELGLLNDGDEVIVPANTYIASILAISENGLKPVLCEPNIDTYNLDAQGIKKCITSKTKAILPVHIYGTISPMDEICQLAKDHNLLILEDCAQSHGAEIAGVKAGAWGDASGFSFYPGKNLGALGDAGAITTNDDKLADILVALRNYGSHKKYENLYQGVNSRLDEIQAAMLRVKIKYLADETILRQKIAEYYLSKINNPLVTLPNYQERNRHVWHLFVLRCKERSRLQSYLSENGIQTLIHYPIPPHKQKAYQEFNDYVLPLTEQIHREILSIPISPVMETAEIDCVVNIINNFR</sequence>
<dbReference type="GO" id="GO:0000271">
    <property type="term" value="P:polysaccharide biosynthetic process"/>
    <property type="evidence" value="ECO:0007669"/>
    <property type="project" value="TreeGrafter"/>
</dbReference>
<protein>
    <submittedName>
        <fullName evidence="6">DegT/DnrJ/EryC1/StrS family aminotransferase</fullName>
    </submittedName>
</protein>
<keyword evidence="6" id="KW-0808">Transferase</keyword>
<dbReference type="InterPro" id="IPR015421">
    <property type="entry name" value="PyrdxlP-dep_Trfase_major"/>
</dbReference>
<reference evidence="6 7" key="1">
    <citation type="journal article" date="2019" name="Int. J. Syst. Evol. Microbiol.">
        <title>Limnobaculum parvum gen. nov., sp. nov., isolated from a freshwater lake.</title>
        <authorList>
            <person name="Baek C."/>
            <person name="Shin S.K."/>
            <person name="Yi H."/>
        </authorList>
    </citation>
    <scope>NUCLEOTIDE SEQUENCE [LARGE SCALE GENOMIC DNA]</scope>
    <source>
        <strain evidence="6 7">HYN0051</strain>
    </source>
</reference>
<dbReference type="InterPro" id="IPR000653">
    <property type="entry name" value="DegT/StrS_aminotransferase"/>
</dbReference>
<dbReference type="RefSeq" id="WP_108901706.1">
    <property type="nucleotide sequence ID" value="NZ_CP029185.2"/>
</dbReference>
<evidence type="ECO:0000256" key="4">
    <source>
        <dbReference type="PIRSR" id="PIRSR000390-2"/>
    </source>
</evidence>
<feature type="modified residue" description="N6-(pyridoxal phosphate)lysine" evidence="4">
    <location>
        <position position="191"/>
    </location>
</feature>
<evidence type="ECO:0000256" key="3">
    <source>
        <dbReference type="PIRSR" id="PIRSR000390-1"/>
    </source>
</evidence>
<evidence type="ECO:0000256" key="5">
    <source>
        <dbReference type="RuleBase" id="RU004508"/>
    </source>
</evidence>
<dbReference type="OrthoDB" id="9804264at2"/>
<evidence type="ECO:0000256" key="1">
    <source>
        <dbReference type="ARBA" id="ARBA00022898"/>
    </source>
</evidence>
<proteinExistence type="inferred from homology"/>
<dbReference type="CDD" id="cd00616">
    <property type="entry name" value="AHBA_syn"/>
    <property type="match status" value="1"/>
</dbReference>
<dbReference type="Pfam" id="PF01041">
    <property type="entry name" value="DegT_DnrJ_EryC1"/>
    <property type="match status" value="1"/>
</dbReference>
<evidence type="ECO:0000313" key="6">
    <source>
        <dbReference type="EMBL" id="AWH89663.1"/>
    </source>
</evidence>
<keyword evidence="6" id="KW-0032">Aminotransferase</keyword>
<name>A0A2Y9U0W7_9GAMM</name>
<feature type="active site" description="Proton acceptor" evidence="3">
    <location>
        <position position="191"/>
    </location>
</feature>